<dbReference type="RefSeq" id="WP_012862294.1">
    <property type="nucleotide sequence ID" value="NC_013517.1"/>
</dbReference>
<proteinExistence type="predicted"/>
<dbReference type="SUPFAM" id="SSF101386">
    <property type="entry name" value="all-alpha NTP pyrophosphatases"/>
    <property type="match status" value="1"/>
</dbReference>
<dbReference type="Proteomes" id="UP000000845">
    <property type="component" value="Chromosome"/>
</dbReference>
<dbReference type="AlphaFoldDB" id="D1AN96"/>
<dbReference type="HOGENOM" id="CLU_782561_0_0_0"/>
<keyword evidence="2" id="KW-1185">Reference proteome</keyword>
<organism evidence="1 2">
    <name type="scientific">Sebaldella termitidis (strain ATCC 33386 / NCTC 11300)</name>
    <dbReference type="NCBI Taxonomy" id="526218"/>
    <lineage>
        <taxon>Bacteria</taxon>
        <taxon>Fusobacteriati</taxon>
        <taxon>Fusobacteriota</taxon>
        <taxon>Fusobacteriia</taxon>
        <taxon>Fusobacteriales</taxon>
        <taxon>Leptotrichiaceae</taxon>
        <taxon>Sebaldella</taxon>
    </lineage>
</organism>
<evidence type="ECO:0000313" key="1">
    <source>
        <dbReference type="EMBL" id="ACZ09700.1"/>
    </source>
</evidence>
<sequence>MISNEMRDFIIGMCESQYNLNHSDFDINNDQSGKLKFGWKRSDLQLTVVFSQKKIAEIIYHNFLDDFQTENMTEDDFTARFNDILAVRNIETSKDFHDIINRIIKSVNSGKLFGSKERDEIILDSEYRAKLKYIKSFFGEKAQEGKLFEEIQELQEAVNKRRTSFWTKHEDDVIEEIADCLVVAIQLKKTKLVINMIKGIVEKSSFLNATAIEKIIKIAKGKIDRTITRIENGEYGPLMIGYDLASGKDETVTVITEIKAKKDIAEIKGNAMTDEELQAMISDEEIEDLEDKKKKILLFLSKNTPYEFRPTLLQKLVDIKSKECTQLIIQLIFEGKIRVTKKGKDRIYGATLEYQETETKKTKSTSTVLIGGSGISMHAKGSE</sequence>
<reference evidence="2" key="1">
    <citation type="submission" date="2009-09" db="EMBL/GenBank/DDBJ databases">
        <title>The complete chromosome of Sebaldella termitidis ATCC 33386.</title>
        <authorList>
            <consortium name="US DOE Joint Genome Institute (JGI-PGF)"/>
            <person name="Lucas S."/>
            <person name="Copeland A."/>
            <person name="Lapidus A."/>
            <person name="Glavina del Rio T."/>
            <person name="Dalin E."/>
            <person name="Tice H."/>
            <person name="Bruce D."/>
            <person name="Goodwin L."/>
            <person name="Pitluck S."/>
            <person name="Kyrpides N."/>
            <person name="Mavromatis K."/>
            <person name="Ivanova N."/>
            <person name="Mikhailova N."/>
            <person name="Sims D."/>
            <person name="Meincke L."/>
            <person name="Brettin T."/>
            <person name="Detter J.C."/>
            <person name="Han C."/>
            <person name="Larimer F."/>
            <person name="Land M."/>
            <person name="Hauser L."/>
            <person name="Markowitz V."/>
            <person name="Cheng J.F."/>
            <person name="Hugenholtz P."/>
            <person name="Woyke T."/>
            <person name="Wu D."/>
            <person name="Eisen J.A."/>
        </authorList>
    </citation>
    <scope>NUCLEOTIDE SEQUENCE [LARGE SCALE GENOMIC DNA]</scope>
    <source>
        <strain evidence="2">ATCC 33386 / NCTC 11300</strain>
    </source>
</reference>
<dbReference type="eggNOG" id="ENOG5033V82">
    <property type="taxonomic scope" value="Bacteria"/>
</dbReference>
<dbReference type="Gene3D" id="1.10.287.1080">
    <property type="entry name" value="MazG-like"/>
    <property type="match status" value="1"/>
</dbReference>
<accession>D1AN96</accession>
<protein>
    <submittedName>
        <fullName evidence="1">Uncharacterized protein</fullName>
    </submittedName>
</protein>
<dbReference type="EMBL" id="CP001739">
    <property type="protein sequence ID" value="ACZ09700.1"/>
    <property type="molecule type" value="Genomic_DNA"/>
</dbReference>
<reference evidence="1 2" key="2">
    <citation type="journal article" date="2010" name="Stand. Genomic Sci.">
        <title>Complete genome sequence of Sebaldella termitidis type strain (NCTC 11300).</title>
        <authorList>
            <person name="Harmon-Smith M."/>
            <person name="Celia L."/>
            <person name="Chertkov O."/>
            <person name="Lapidus A."/>
            <person name="Copeland A."/>
            <person name="Glavina Del Rio T."/>
            <person name="Nolan M."/>
            <person name="Lucas S."/>
            <person name="Tice H."/>
            <person name="Cheng J.F."/>
            <person name="Han C."/>
            <person name="Detter J.C."/>
            <person name="Bruce D."/>
            <person name="Goodwin L."/>
            <person name="Pitluck S."/>
            <person name="Pati A."/>
            <person name="Liolios K."/>
            <person name="Ivanova N."/>
            <person name="Mavromatis K."/>
            <person name="Mikhailova N."/>
            <person name="Chen A."/>
            <person name="Palaniappan K."/>
            <person name="Land M."/>
            <person name="Hauser L."/>
            <person name="Chang Y.J."/>
            <person name="Jeffries C.D."/>
            <person name="Brettin T."/>
            <person name="Goker M."/>
            <person name="Beck B."/>
            <person name="Bristow J."/>
            <person name="Eisen J.A."/>
            <person name="Markowitz V."/>
            <person name="Hugenholtz P."/>
            <person name="Kyrpides N.C."/>
            <person name="Klenk H.P."/>
            <person name="Chen F."/>
        </authorList>
    </citation>
    <scope>NUCLEOTIDE SEQUENCE [LARGE SCALE GENOMIC DNA]</scope>
    <source>
        <strain evidence="2">ATCC 33386 / NCTC 11300</strain>
    </source>
</reference>
<evidence type="ECO:0000313" key="2">
    <source>
        <dbReference type="Proteomes" id="UP000000845"/>
    </source>
</evidence>
<dbReference type="KEGG" id="str:Sterm_2856"/>
<gene>
    <name evidence="1" type="ordered locus">Sterm_2856</name>
</gene>
<dbReference type="STRING" id="526218.Sterm_2856"/>
<name>D1AN96_SEBTE</name>